<evidence type="ECO:0000256" key="5">
    <source>
        <dbReference type="ARBA" id="ARBA00022500"/>
    </source>
</evidence>
<evidence type="ECO:0000256" key="6">
    <source>
        <dbReference type="ARBA" id="ARBA00022692"/>
    </source>
</evidence>
<comment type="similarity">
    <text evidence="2">Belongs to the MotA family.</text>
</comment>
<evidence type="ECO:0000313" key="16">
    <source>
        <dbReference type="EMBL" id="BDZ39195.1"/>
    </source>
</evidence>
<name>A0ABN6X4S5_9MICO</name>
<feature type="transmembrane region" description="Helical" evidence="13">
    <location>
        <begin position="35"/>
        <end position="57"/>
    </location>
</feature>
<accession>A0ABN6X4S5</accession>
<gene>
    <name evidence="16" type="ORF">GCM10025863_18090</name>
</gene>
<proteinExistence type="inferred from homology"/>
<dbReference type="PANTHER" id="PTHR30433">
    <property type="entry name" value="CHEMOTAXIS PROTEIN MOTA"/>
    <property type="match status" value="1"/>
</dbReference>
<evidence type="ECO:0000256" key="12">
    <source>
        <dbReference type="SAM" id="MobiDB-lite"/>
    </source>
</evidence>
<keyword evidence="10" id="KW-0406">Ion transport</keyword>
<evidence type="ECO:0000256" key="3">
    <source>
        <dbReference type="ARBA" id="ARBA00022448"/>
    </source>
</evidence>
<dbReference type="RefSeq" id="WP_286303126.1">
    <property type="nucleotide sequence ID" value="NZ_AP027728.1"/>
</dbReference>
<evidence type="ECO:0000256" key="9">
    <source>
        <dbReference type="ARBA" id="ARBA00022989"/>
    </source>
</evidence>
<evidence type="ECO:0000256" key="1">
    <source>
        <dbReference type="ARBA" id="ARBA00004651"/>
    </source>
</evidence>
<keyword evidence="8" id="KW-0375">Hydrogen ion transport</keyword>
<feature type="domain" description="Motility protein A N-terminal" evidence="15">
    <location>
        <begin position="6"/>
        <end position="82"/>
    </location>
</feature>
<keyword evidence="17" id="KW-1185">Reference proteome</keyword>
<feature type="transmembrane region" description="Helical" evidence="13">
    <location>
        <begin position="145"/>
        <end position="169"/>
    </location>
</feature>
<dbReference type="InterPro" id="IPR002898">
    <property type="entry name" value="MotA_ExbB_proton_chnl"/>
</dbReference>
<keyword evidence="5" id="KW-0145">Chemotaxis</keyword>
<keyword evidence="4" id="KW-1003">Cell membrane</keyword>
<dbReference type="Pfam" id="PF20560">
    <property type="entry name" value="MotA_N"/>
    <property type="match status" value="1"/>
</dbReference>
<dbReference type="Proteomes" id="UP001321543">
    <property type="component" value="Chromosome"/>
</dbReference>
<dbReference type="Pfam" id="PF01618">
    <property type="entry name" value="MotA_ExbB"/>
    <property type="match status" value="1"/>
</dbReference>
<keyword evidence="7" id="KW-0283">Flagellar rotation</keyword>
<sequence length="288" mass="29580">MDIALILGLVLAFGALLAMISMEGASITALLLPAPMVLVFGATIAVGIASGTLRDFLNAAASLPRAFRGQSGSTQTVIATIAGYADRARTEGLLSLEQGVADEKDPVMQQALQSIADGVDAEDLRILLEDAIASAAARSRSASRFFMTLGGFAPTVGIIGTVVSLTHVLERLDAPETLGPMIATAFVATLWGLLSANFIWLPIGGRLQRLGELELERMTVVMEGMLAVQSGATPAFVQERLSALVSDSASSASTKASTKASAKGGKERRAKKGTAPADDAAPPVGAGS</sequence>
<feature type="transmembrane region" description="Helical" evidence="13">
    <location>
        <begin position="181"/>
        <end position="201"/>
    </location>
</feature>
<evidence type="ECO:0000256" key="8">
    <source>
        <dbReference type="ARBA" id="ARBA00022781"/>
    </source>
</evidence>
<protein>
    <submittedName>
        <fullName evidence="16">Motility protein A</fullName>
    </submittedName>
</protein>
<keyword evidence="11 13" id="KW-0472">Membrane</keyword>
<keyword evidence="6 13" id="KW-0812">Transmembrane</keyword>
<feature type="domain" description="MotA/TolQ/ExbB proton channel" evidence="14">
    <location>
        <begin position="103"/>
        <end position="218"/>
    </location>
</feature>
<evidence type="ECO:0000256" key="7">
    <source>
        <dbReference type="ARBA" id="ARBA00022779"/>
    </source>
</evidence>
<evidence type="ECO:0000256" key="4">
    <source>
        <dbReference type="ARBA" id="ARBA00022475"/>
    </source>
</evidence>
<feature type="compositionally biased region" description="Low complexity" evidence="12">
    <location>
        <begin position="273"/>
        <end position="288"/>
    </location>
</feature>
<comment type="subcellular location">
    <subcellularLocation>
        <location evidence="1">Cell membrane</location>
        <topology evidence="1">Multi-pass membrane protein</topology>
    </subcellularLocation>
</comment>
<dbReference type="EMBL" id="AP027728">
    <property type="protein sequence ID" value="BDZ39195.1"/>
    <property type="molecule type" value="Genomic_DNA"/>
</dbReference>
<evidence type="ECO:0000259" key="15">
    <source>
        <dbReference type="Pfam" id="PF20560"/>
    </source>
</evidence>
<organism evidence="16 17">
    <name type="scientific">Microbacterium suwonense</name>
    <dbReference type="NCBI Taxonomy" id="683047"/>
    <lineage>
        <taxon>Bacteria</taxon>
        <taxon>Bacillati</taxon>
        <taxon>Actinomycetota</taxon>
        <taxon>Actinomycetes</taxon>
        <taxon>Micrococcales</taxon>
        <taxon>Microbacteriaceae</taxon>
        <taxon>Microbacterium</taxon>
    </lineage>
</organism>
<evidence type="ECO:0000313" key="17">
    <source>
        <dbReference type="Proteomes" id="UP001321543"/>
    </source>
</evidence>
<reference evidence="17" key="1">
    <citation type="journal article" date="2019" name="Int. J. Syst. Evol. Microbiol.">
        <title>The Global Catalogue of Microorganisms (GCM) 10K type strain sequencing project: providing services to taxonomists for standard genome sequencing and annotation.</title>
        <authorList>
            <consortium name="The Broad Institute Genomics Platform"/>
            <consortium name="The Broad Institute Genome Sequencing Center for Infectious Disease"/>
            <person name="Wu L."/>
            <person name="Ma J."/>
        </authorList>
    </citation>
    <scope>NUCLEOTIDE SEQUENCE [LARGE SCALE GENOMIC DNA]</scope>
    <source>
        <strain evidence="17">NBRC 106310</strain>
    </source>
</reference>
<dbReference type="PROSITE" id="PS01307">
    <property type="entry name" value="MOTA"/>
    <property type="match status" value="1"/>
</dbReference>
<evidence type="ECO:0000256" key="11">
    <source>
        <dbReference type="ARBA" id="ARBA00023136"/>
    </source>
</evidence>
<evidence type="ECO:0000256" key="2">
    <source>
        <dbReference type="ARBA" id="ARBA00008038"/>
    </source>
</evidence>
<evidence type="ECO:0000256" key="13">
    <source>
        <dbReference type="SAM" id="Phobius"/>
    </source>
</evidence>
<dbReference type="InterPro" id="IPR000540">
    <property type="entry name" value="Flag_MotA_CS"/>
</dbReference>
<evidence type="ECO:0000259" key="14">
    <source>
        <dbReference type="Pfam" id="PF01618"/>
    </source>
</evidence>
<feature type="region of interest" description="Disordered" evidence="12">
    <location>
        <begin position="245"/>
        <end position="288"/>
    </location>
</feature>
<keyword evidence="9 13" id="KW-1133">Transmembrane helix</keyword>
<dbReference type="InterPro" id="IPR046786">
    <property type="entry name" value="MotA_N"/>
</dbReference>
<dbReference type="InterPro" id="IPR047055">
    <property type="entry name" value="MotA-like"/>
</dbReference>
<feature type="compositionally biased region" description="Low complexity" evidence="12">
    <location>
        <begin position="248"/>
        <end position="263"/>
    </location>
</feature>
<keyword evidence="3" id="KW-0813">Transport</keyword>
<evidence type="ECO:0000256" key="10">
    <source>
        <dbReference type="ARBA" id="ARBA00023065"/>
    </source>
</evidence>